<dbReference type="OrthoDB" id="3219396at2759"/>
<evidence type="ECO:0000256" key="1">
    <source>
        <dbReference type="SAM" id="MobiDB-lite"/>
    </source>
</evidence>
<dbReference type="Proteomes" id="UP000759131">
    <property type="component" value="Unassembled WGS sequence"/>
</dbReference>
<name>A0A7R9PVE3_9ACAR</name>
<sequence length="231" mass="27694">MAKQMKHLKTSLETTDDGNEDNRQQIYAKNSMDRFGDDLYTLLVSHLHIEDMFQLECVSKQFQRTVFRSVVDIDFDDQFIQRQDFPIFTTMNKIIKKCRNIQTIDFIDIEENNEYFLEVLPEILHKFPNLRQIYCNLSLNSNRWIGHLAPLITRNCQKQWPRLQVLSIRCQYFNGQCLDHISRLPALQKLVIYHNWKNDLSDDDFEDLLSRSIKLKNIKIHVNNEKKFYCK</sequence>
<dbReference type="AlphaFoldDB" id="A0A7R9PVE3"/>
<accession>A0A7R9PVE3</accession>
<protein>
    <recommendedName>
        <fullName evidence="4">F-box domain-containing protein</fullName>
    </recommendedName>
</protein>
<organism evidence="2">
    <name type="scientific">Medioppia subpectinata</name>
    <dbReference type="NCBI Taxonomy" id="1979941"/>
    <lineage>
        <taxon>Eukaryota</taxon>
        <taxon>Metazoa</taxon>
        <taxon>Ecdysozoa</taxon>
        <taxon>Arthropoda</taxon>
        <taxon>Chelicerata</taxon>
        <taxon>Arachnida</taxon>
        <taxon>Acari</taxon>
        <taxon>Acariformes</taxon>
        <taxon>Sarcoptiformes</taxon>
        <taxon>Oribatida</taxon>
        <taxon>Brachypylina</taxon>
        <taxon>Oppioidea</taxon>
        <taxon>Oppiidae</taxon>
        <taxon>Medioppia</taxon>
    </lineage>
</organism>
<keyword evidence="3" id="KW-1185">Reference proteome</keyword>
<dbReference type="EMBL" id="OC855137">
    <property type="protein sequence ID" value="CAD7621309.1"/>
    <property type="molecule type" value="Genomic_DNA"/>
</dbReference>
<reference evidence="2" key="1">
    <citation type="submission" date="2020-11" db="EMBL/GenBank/DDBJ databases">
        <authorList>
            <person name="Tran Van P."/>
        </authorList>
    </citation>
    <scope>NUCLEOTIDE SEQUENCE</scope>
</reference>
<dbReference type="EMBL" id="CAJPIZ010000562">
    <property type="protein sequence ID" value="CAG2101739.1"/>
    <property type="molecule type" value="Genomic_DNA"/>
</dbReference>
<dbReference type="InterPro" id="IPR032675">
    <property type="entry name" value="LRR_dom_sf"/>
</dbReference>
<feature type="region of interest" description="Disordered" evidence="1">
    <location>
        <begin position="1"/>
        <end position="22"/>
    </location>
</feature>
<proteinExistence type="predicted"/>
<gene>
    <name evidence="2" type="ORF">OSB1V03_LOCUS1781</name>
</gene>
<dbReference type="Gene3D" id="3.80.10.10">
    <property type="entry name" value="Ribonuclease Inhibitor"/>
    <property type="match status" value="1"/>
</dbReference>
<evidence type="ECO:0000313" key="3">
    <source>
        <dbReference type="Proteomes" id="UP000759131"/>
    </source>
</evidence>
<dbReference type="SUPFAM" id="SSF52047">
    <property type="entry name" value="RNI-like"/>
    <property type="match status" value="1"/>
</dbReference>
<evidence type="ECO:0000313" key="2">
    <source>
        <dbReference type="EMBL" id="CAD7621309.1"/>
    </source>
</evidence>
<evidence type="ECO:0008006" key="4">
    <source>
        <dbReference type="Google" id="ProtNLM"/>
    </source>
</evidence>